<dbReference type="PANTHER" id="PTHR12243:SF60">
    <property type="entry name" value="SI:CH211-15D5.12-RELATED"/>
    <property type="match status" value="1"/>
</dbReference>
<dbReference type="PROSITE" id="PS51031">
    <property type="entry name" value="BESS"/>
    <property type="match status" value="1"/>
</dbReference>
<protein>
    <recommendedName>
        <fullName evidence="7">MADF domain-containing protein</fullName>
    </recommendedName>
</protein>
<dbReference type="SMART" id="SM00595">
    <property type="entry name" value="MADF"/>
    <property type="match status" value="1"/>
</dbReference>
<evidence type="ECO:0000313" key="6">
    <source>
        <dbReference type="Proteomes" id="UP001153737"/>
    </source>
</evidence>
<gene>
    <name evidence="5" type="ORF">PHAECO_LOCUS2660</name>
</gene>
<feature type="region of interest" description="Disordered" evidence="2">
    <location>
        <begin position="104"/>
        <end position="171"/>
    </location>
</feature>
<dbReference type="Pfam" id="PF10545">
    <property type="entry name" value="MADF_DNA_bdg"/>
    <property type="match status" value="1"/>
</dbReference>
<feature type="domain" description="BESS" evidence="4">
    <location>
        <begin position="199"/>
        <end position="238"/>
    </location>
</feature>
<dbReference type="GO" id="GO:0006357">
    <property type="term" value="P:regulation of transcription by RNA polymerase II"/>
    <property type="evidence" value="ECO:0007669"/>
    <property type="project" value="TreeGrafter"/>
</dbReference>
<feature type="compositionally biased region" description="Polar residues" evidence="2">
    <location>
        <begin position="253"/>
        <end position="265"/>
    </location>
</feature>
<reference evidence="5" key="2">
    <citation type="submission" date="2022-10" db="EMBL/GenBank/DDBJ databases">
        <authorList>
            <consortium name="ENA_rothamsted_submissions"/>
            <consortium name="culmorum"/>
            <person name="King R."/>
        </authorList>
    </citation>
    <scope>NUCLEOTIDE SEQUENCE</scope>
</reference>
<dbReference type="EMBL" id="OU896717">
    <property type="protein sequence ID" value="CAH1118209.1"/>
    <property type="molecule type" value="Genomic_DNA"/>
</dbReference>
<feature type="region of interest" description="Disordered" evidence="2">
    <location>
        <begin position="312"/>
        <end position="337"/>
    </location>
</feature>
<evidence type="ECO:0000256" key="1">
    <source>
        <dbReference type="PROSITE-ProRule" id="PRU00371"/>
    </source>
</evidence>
<dbReference type="InterPro" id="IPR006578">
    <property type="entry name" value="MADF-dom"/>
</dbReference>
<dbReference type="PROSITE" id="PS51029">
    <property type="entry name" value="MADF"/>
    <property type="match status" value="1"/>
</dbReference>
<dbReference type="InterPro" id="IPR039353">
    <property type="entry name" value="TF_Adf1"/>
</dbReference>
<dbReference type="AlphaFoldDB" id="A0A9P0DAA8"/>
<dbReference type="GO" id="GO:0005667">
    <property type="term" value="C:transcription regulator complex"/>
    <property type="evidence" value="ECO:0007669"/>
    <property type="project" value="TreeGrafter"/>
</dbReference>
<dbReference type="InterPro" id="IPR004210">
    <property type="entry name" value="BESS_motif"/>
</dbReference>
<organism evidence="5 6">
    <name type="scientific">Phaedon cochleariae</name>
    <name type="common">Mustard beetle</name>
    <dbReference type="NCBI Taxonomy" id="80249"/>
    <lineage>
        <taxon>Eukaryota</taxon>
        <taxon>Metazoa</taxon>
        <taxon>Ecdysozoa</taxon>
        <taxon>Arthropoda</taxon>
        <taxon>Hexapoda</taxon>
        <taxon>Insecta</taxon>
        <taxon>Pterygota</taxon>
        <taxon>Neoptera</taxon>
        <taxon>Endopterygota</taxon>
        <taxon>Coleoptera</taxon>
        <taxon>Polyphaga</taxon>
        <taxon>Cucujiformia</taxon>
        <taxon>Chrysomeloidea</taxon>
        <taxon>Chrysomelidae</taxon>
        <taxon>Chrysomelinae</taxon>
        <taxon>Chrysomelini</taxon>
        <taxon>Phaedon</taxon>
    </lineage>
</organism>
<evidence type="ECO:0000256" key="2">
    <source>
        <dbReference type="SAM" id="MobiDB-lite"/>
    </source>
</evidence>
<evidence type="ECO:0000259" key="3">
    <source>
        <dbReference type="PROSITE" id="PS51029"/>
    </source>
</evidence>
<feature type="compositionally biased region" description="Acidic residues" evidence="2">
    <location>
        <begin position="119"/>
        <end position="137"/>
    </location>
</feature>
<dbReference type="Proteomes" id="UP001153737">
    <property type="component" value="Chromosome 11"/>
</dbReference>
<accession>A0A9P0DAA8</accession>
<proteinExistence type="predicted"/>
<evidence type="ECO:0000259" key="4">
    <source>
        <dbReference type="PROSITE" id="PS51031"/>
    </source>
</evidence>
<dbReference type="GO" id="GO:0003677">
    <property type="term" value="F:DNA binding"/>
    <property type="evidence" value="ECO:0007669"/>
    <property type="project" value="InterPro"/>
</dbReference>
<feature type="region of interest" description="Disordered" evidence="2">
    <location>
        <begin position="238"/>
        <end position="282"/>
    </location>
</feature>
<evidence type="ECO:0008006" key="7">
    <source>
        <dbReference type="Google" id="ProtNLM"/>
    </source>
</evidence>
<sequence>MANEKATCIKLVAEVEKYPLLYNYKLPEYSRNDLTEKAWTEISNETKLTVAECKEKWRNIRSTFIRSTKPPPSGSKTKKPYYLAEHLTFILPYVKPVNRIPNRGNIPPNPVENTVPDTEPADNTEAEPEEQVTDEGPTDSSDQHQLSDSQVQSTASSSSTPMPRVRPKATSAAAVDAAMVKFLKNKIDKTDEILLNKTEKQMNHYFLSLLPEFADMNAQQIRSFKIKVLQLIDDIKTAPISGPSRNSTGSSSMDNSLFSPISSVGTPAPAASPPVMNYQSNSLTGYQNADEAMNYQSHSTQGYQNADEAMNYQSHSTPGYQNEDEAMNYQSHSTPGYQNEDEAVNFSGFYIRQMQMKVGTLHNPRARYLGEYQIEEGDLPNLKPTDILNFLKAIGMEELL</sequence>
<feature type="domain" description="MADF" evidence="3">
    <location>
        <begin position="10"/>
        <end position="95"/>
    </location>
</feature>
<keyword evidence="1" id="KW-0539">Nucleus</keyword>
<feature type="compositionally biased region" description="Low complexity" evidence="2">
    <location>
        <begin position="241"/>
        <end position="252"/>
    </location>
</feature>
<evidence type="ECO:0000313" key="5">
    <source>
        <dbReference type="EMBL" id="CAH1118209.1"/>
    </source>
</evidence>
<keyword evidence="6" id="KW-1185">Reference proteome</keyword>
<dbReference type="Pfam" id="PF02944">
    <property type="entry name" value="BESS"/>
    <property type="match status" value="1"/>
</dbReference>
<dbReference type="GO" id="GO:0005634">
    <property type="term" value="C:nucleus"/>
    <property type="evidence" value="ECO:0007669"/>
    <property type="project" value="UniProtKB-SubCell"/>
</dbReference>
<feature type="compositionally biased region" description="Polar residues" evidence="2">
    <location>
        <begin position="328"/>
        <end position="337"/>
    </location>
</feature>
<name>A0A9P0DAA8_PHACE</name>
<dbReference type="PANTHER" id="PTHR12243">
    <property type="entry name" value="MADF DOMAIN TRANSCRIPTION FACTOR"/>
    <property type="match status" value="1"/>
</dbReference>
<feature type="compositionally biased region" description="Low complexity" evidence="2">
    <location>
        <begin position="139"/>
        <end position="160"/>
    </location>
</feature>
<reference evidence="5" key="1">
    <citation type="submission" date="2022-01" db="EMBL/GenBank/DDBJ databases">
        <authorList>
            <person name="King R."/>
        </authorList>
    </citation>
    <scope>NUCLEOTIDE SEQUENCE</scope>
</reference>
<dbReference type="OrthoDB" id="6770128at2759"/>
<comment type="subcellular location">
    <subcellularLocation>
        <location evidence="1">Nucleus</location>
    </subcellularLocation>
</comment>